<dbReference type="AlphaFoldDB" id="A0A3B0ZCM2"/>
<dbReference type="PANTHER" id="PTHR40547:SF1">
    <property type="entry name" value="SLL0298 PROTEIN"/>
    <property type="match status" value="1"/>
</dbReference>
<gene>
    <name evidence="3" type="ORF">MNBD_GAMMA16-1717</name>
</gene>
<dbReference type="EMBL" id="UOFO01000083">
    <property type="protein sequence ID" value="VAW85943.1"/>
    <property type="molecule type" value="Genomic_DNA"/>
</dbReference>
<accession>A0A3B0ZCM2</accession>
<evidence type="ECO:0000313" key="3">
    <source>
        <dbReference type="EMBL" id="VAW85943.1"/>
    </source>
</evidence>
<feature type="transmembrane region" description="Helical" evidence="1">
    <location>
        <begin position="124"/>
        <end position="149"/>
    </location>
</feature>
<organism evidence="3">
    <name type="scientific">hydrothermal vent metagenome</name>
    <dbReference type="NCBI Taxonomy" id="652676"/>
    <lineage>
        <taxon>unclassified sequences</taxon>
        <taxon>metagenomes</taxon>
        <taxon>ecological metagenomes</taxon>
    </lineage>
</organism>
<dbReference type="Pfam" id="PF09835">
    <property type="entry name" value="DUF2062"/>
    <property type="match status" value="1"/>
</dbReference>
<keyword evidence="1" id="KW-0812">Transmembrane</keyword>
<keyword evidence="1" id="KW-0472">Membrane</keyword>
<evidence type="ECO:0000259" key="2">
    <source>
        <dbReference type="Pfam" id="PF09835"/>
    </source>
</evidence>
<protein>
    <recommendedName>
        <fullName evidence="2">DUF2062 domain-containing protein</fullName>
    </recommendedName>
</protein>
<keyword evidence="1" id="KW-1133">Transmembrane helix</keyword>
<feature type="domain" description="DUF2062" evidence="2">
    <location>
        <begin position="15"/>
        <end position="151"/>
    </location>
</feature>
<feature type="transmembrane region" description="Helical" evidence="1">
    <location>
        <begin position="34"/>
        <end position="55"/>
    </location>
</feature>
<dbReference type="PANTHER" id="PTHR40547">
    <property type="entry name" value="SLL0298 PROTEIN"/>
    <property type="match status" value="1"/>
</dbReference>
<reference evidence="3" key="1">
    <citation type="submission" date="2018-06" db="EMBL/GenBank/DDBJ databases">
        <authorList>
            <person name="Zhirakovskaya E."/>
        </authorList>
    </citation>
    <scope>NUCLEOTIDE SEQUENCE</scope>
</reference>
<evidence type="ECO:0000256" key="1">
    <source>
        <dbReference type="SAM" id="Phobius"/>
    </source>
</evidence>
<dbReference type="InterPro" id="IPR018639">
    <property type="entry name" value="DUF2062"/>
</dbReference>
<name>A0A3B0ZCM2_9ZZZZ</name>
<proteinExistence type="predicted"/>
<sequence>MPNEETIRAHPRLQQCFGSLLHNPNIWHLNRRSVAGAFSVGIFMAFIPVPFQMLLAAGLAIPFKANLPISVGLVWITNPLTMPAIFYSAYQVGSWVMHTPAQPLSFEPSMEWLSGGIVAVWQPFLLGSFILAIIGAFLGYFVVNVFWRFHIFQYIKTRRTRRKKIKADKLKKKADHA</sequence>